<dbReference type="Proteomes" id="UP000271162">
    <property type="component" value="Unassembled WGS sequence"/>
</dbReference>
<gene>
    <name evidence="2" type="ORF">NBR_LOCUS227</name>
</gene>
<feature type="signal peptide" evidence="1">
    <location>
        <begin position="1"/>
        <end position="15"/>
    </location>
</feature>
<reference evidence="2 3" key="2">
    <citation type="submission" date="2018-11" db="EMBL/GenBank/DDBJ databases">
        <authorList>
            <consortium name="Pathogen Informatics"/>
        </authorList>
    </citation>
    <scope>NUCLEOTIDE SEQUENCE [LARGE SCALE GENOMIC DNA]</scope>
</reference>
<evidence type="ECO:0000313" key="4">
    <source>
        <dbReference type="WBParaSite" id="NBR_0000022601-mRNA-1"/>
    </source>
</evidence>
<evidence type="ECO:0000256" key="1">
    <source>
        <dbReference type="SAM" id="SignalP"/>
    </source>
</evidence>
<sequence length="87" mass="9597">MKRAVILLMVPMIIAFDATFFHGCGSSSCTFKFVIPEVARFIDPAVLVEQVARLNYSIGVLESLEGTMGLYNDTSDFDTVSVCLNNR</sequence>
<dbReference type="PROSITE" id="PS51257">
    <property type="entry name" value="PROKAR_LIPOPROTEIN"/>
    <property type="match status" value="1"/>
</dbReference>
<proteinExistence type="predicted"/>
<dbReference type="WBParaSite" id="NBR_0000022601-mRNA-1">
    <property type="protein sequence ID" value="NBR_0000022601-mRNA-1"/>
    <property type="gene ID" value="NBR_0000022601"/>
</dbReference>
<name>A0A0N4XCN3_NIPBR</name>
<keyword evidence="3" id="KW-1185">Reference proteome</keyword>
<organism evidence="4">
    <name type="scientific">Nippostrongylus brasiliensis</name>
    <name type="common">Rat hookworm</name>
    <dbReference type="NCBI Taxonomy" id="27835"/>
    <lineage>
        <taxon>Eukaryota</taxon>
        <taxon>Metazoa</taxon>
        <taxon>Ecdysozoa</taxon>
        <taxon>Nematoda</taxon>
        <taxon>Chromadorea</taxon>
        <taxon>Rhabditida</taxon>
        <taxon>Rhabditina</taxon>
        <taxon>Rhabditomorpha</taxon>
        <taxon>Strongyloidea</taxon>
        <taxon>Heligmosomidae</taxon>
        <taxon>Nippostrongylus</taxon>
    </lineage>
</organism>
<dbReference type="AlphaFoldDB" id="A0A0N4XCN3"/>
<evidence type="ECO:0000313" key="2">
    <source>
        <dbReference type="EMBL" id="VDL62599.1"/>
    </source>
</evidence>
<protein>
    <submittedName>
        <fullName evidence="4">Secreted protein</fullName>
    </submittedName>
</protein>
<feature type="chain" id="PRO_5043124462" evidence="1">
    <location>
        <begin position="16"/>
        <end position="87"/>
    </location>
</feature>
<reference evidence="4" key="1">
    <citation type="submission" date="2017-02" db="UniProtKB">
        <authorList>
            <consortium name="WormBaseParasite"/>
        </authorList>
    </citation>
    <scope>IDENTIFICATION</scope>
</reference>
<dbReference type="EMBL" id="UYSL01000072">
    <property type="protein sequence ID" value="VDL62599.1"/>
    <property type="molecule type" value="Genomic_DNA"/>
</dbReference>
<keyword evidence="1" id="KW-0732">Signal</keyword>
<accession>A0A0N4XCN3</accession>
<evidence type="ECO:0000313" key="3">
    <source>
        <dbReference type="Proteomes" id="UP000271162"/>
    </source>
</evidence>